<dbReference type="SUPFAM" id="SSF52283">
    <property type="entry name" value="Formate/glycerate dehydrogenase catalytic domain-like"/>
    <property type="match status" value="1"/>
</dbReference>
<dbReference type="InterPro" id="IPR036291">
    <property type="entry name" value="NAD(P)-bd_dom_sf"/>
</dbReference>
<dbReference type="PANTHER" id="PTHR10996">
    <property type="entry name" value="2-HYDROXYACID DEHYDROGENASE-RELATED"/>
    <property type="match status" value="1"/>
</dbReference>
<evidence type="ECO:0000313" key="8">
    <source>
        <dbReference type="Proteomes" id="UP001139516"/>
    </source>
</evidence>
<organism evidence="7 8">
    <name type="scientific">Roseomonas acroporae</name>
    <dbReference type="NCBI Taxonomy" id="2937791"/>
    <lineage>
        <taxon>Bacteria</taxon>
        <taxon>Pseudomonadati</taxon>
        <taxon>Pseudomonadota</taxon>
        <taxon>Alphaproteobacteria</taxon>
        <taxon>Acetobacterales</taxon>
        <taxon>Roseomonadaceae</taxon>
        <taxon>Roseomonas</taxon>
    </lineage>
</organism>
<keyword evidence="8" id="KW-1185">Reference proteome</keyword>
<reference evidence="7" key="1">
    <citation type="submission" date="2022-04" db="EMBL/GenBank/DDBJ databases">
        <title>Roseomonas acroporae sp. nov., isolated from coral Acropora digitifera.</title>
        <authorList>
            <person name="Sun H."/>
        </authorList>
    </citation>
    <scope>NUCLEOTIDE SEQUENCE</scope>
    <source>
        <strain evidence="7">NAR14</strain>
    </source>
</reference>
<keyword evidence="2 4" id="KW-0560">Oxidoreductase</keyword>
<protein>
    <submittedName>
        <fullName evidence="7">Hydroxyacid dehydrogenase</fullName>
    </submittedName>
</protein>
<dbReference type="InterPro" id="IPR029753">
    <property type="entry name" value="D-isomer_DH_CS"/>
</dbReference>
<dbReference type="GO" id="GO:0016616">
    <property type="term" value="F:oxidoreductase activity, acting on the CH-OH group of donors, NAD or NADP as acceptor"/>
    <property type="evidence" value="ECO:0007669"/>
    <property type="project" value="InterPro"/>
</dbReference>
<evidence type="ECO:0000256" key="4">
    <source>
        <dbReference type="RuleBase" id="RU003719"/>
    </source>
</evidence>
<dbReference type="Pfam" id="PF02826">
    <property type="entry name" value="2-Hacid_dh_C"/>
    <property type="match status" value="1"/>
</dbReference>
<evidence type="ECO:0000256" key="3">
    <source>
        <dbReference type="ARBA" id="ARBA00023027"/>
    </source>
</evidence>
<dbReference type="InterPro" id="IPR050223">
    <property type="entry name" value="D-isomer_2-hydroxyacid_DH"/>
</dbReference>
<keyword evidence="3" id="KW-0520">NAD</keyword>
<dbReference type="CDD" id="cd12173">
    <property type="entry name" value="PGDH_4"/>
    <property type="match status" value="1"/>
</dbReference>
<evidence type="ECO:0000256" key="1">
    <source>
        <dbReference type="ARBA" id="ARBA00005854"/>
    </source>
</evidence>
<evidence type="ECO:0000256" key="2">
    <source>
        <dbReference type="ARBA" id="ARBA00023002"/>
    </source>
</evidence>
<comment type="caution">
    <text evidence="7">The sequence shown here is derived from an EMBL/GenBank/DDBJ whole genome shotgun (WGS) entry which is preliminary data.</text>
</comment>
<dbReference type="PROSITE" id="PS00671">
    <property type="entry name" value="D_2_HYDROXYACID_DH_3"/>
    <property type="match status" value="1"/>
</dbReference>
<dbReference type="FunFam" id="3.40.50.720:FF:000203">
    <property type="entry name" value="D-3-phosphoglycerate dehydrogenase (SerA)"/>
    <property type="match status" value="1"/>
</dbReference>
<dbReference type="Gene3D" id="3.40.50.720">
    <property type="entry name" value="NAD(P)-binding Rossmann-like Domain"/>
    <property type="match status" value="2"/>
</dbReference>
<feature type="domain" description="D-isomer specific 2-hydroxyacid dehydrogenase catalytic" evidence="5">
    <location>
        <begin position="13"/>
        <end position="322"/>
    </location>
</feature>
<dbReference type="InterPro" id="IPR006139">
    <property type="entry name" value="D-isomer_2_OHA_DH_cat_dom"/>
</dbReference>
<dbReference type="AlphaFoldDB" id="A0A9X1Y9C6"/>
<dbReference type="InterPro" id="IPR006140">
    <property type="entry name" value="D-isomer_DH_NAD-bd"/>
</dbReference>
<dbReference type="GO" id="GO:0051287">
    <property type="term" value="F:NAD binding"/>
    <property type="evidence" value="ECO:0007669"/>
    <property type="project" value="InterPro"/>
</dbReference>
<evidence type="ECO:0000259" key="5">
    <source>
        <dbReference type="Pfam" id="PF00389"/>
    </source>
</evidence>
<sequence length="332" mass="35269">MPETEARPNSTRVLIVETLGEAGLRLFRQRPDIEVVRYRPTIAAPEFRALLAGAVGVALGPNTRFADPELDAAPGMKVVARLGVGFDAVDVPALTARRVPLMVVGIANATSVAEQAFYMMIEIAKRGAELDRRVKQGLWHDRKGPLPRELAGHTVLVVGFGRIGTRLAPRCRAFGMRVLVHDPYVSPEAIREAGYEPAPDLDAALAEADHVSLHCPRNRETEGMFDAARLARMKPGAVLVNTARGGIVDEAALHDALVSGHLAGAGIDVFVEEPAKAGHPLMALPNVVLSPHMAGVTEESMAAMAAATARNILGVLDGAPNRDNAVNPEVLG</sequence>
<dbReference type="Proteomes" id="UP001139516">
    <property type="component" value="Unassembled WGS sequence"/>
</dbReference>
<dbReference type="EMBL" id="JALPRX010000034">
    <property type="protein sequence ID" value="MCK8784532.1"/>
    <property type="molecule type" value="Genomic_DNA"/>
</dbReference>
<feature type="domain" description="D-isomer specific 2-hydroxyacid dehydrogenase NAD-binding" evidence="6">
    <location>
        <begin position="118"/>
        <end position="294"/>
    </location>
</feature>
<dbReference type="Pfam" id="PF00389">
    <property type="entry name" value="2-Hacid_dh"/>
    <property type="match status" value="1"/>
</dbReference>
<gene>
    <name evidence="7" type="ORF">M0638_09080</name>
</gene>
<accession>A0A9X1Y9C6</accession>
<dbReference type="SUPFAM" id="SSF51735">
    <property type="entry name" value="NAD(P)-binding Rossmann-fold domains"/>
    <property type="match status" value="1"/>
</dbReference>
<proteinExistence type="inferred from homology"/>
<dbReference type="RefSeq" id="WP_248666657.1">
    <property type="nucleotide sequence ID" value="NZ_JALPRX010000034.1"/>
</dbReference>
<evidence type="ECO:0000313" key="7">
    <source>
        <dbReference type="EMBL" id="MCK8784532.1"/>
    </source>
</evidence>
<name>A0A9X1Y9C6_9PROT</name>
<comment type="similarity">
    <text evidence="1 4">Belongs to the D-isomer specific 2-hydroxyacid dehydrogenase family.</text>
</comment>
<evidence type="ECO:0000259" key="6">
    <source>
        <dbReference type="Pfam" id="PF02826"/>
    </source>
</evidence>